<feature type="transmembrane region" description="Helical" evidence="7">
    <location>
        <begin position="146"/>
        <end position="168"/>
    </location>
</feature>
<proteinExistence type="inferred from homology"/>
<dbReference type="InterPro" id="IPR006043">
    <property type="entry name" value="NCS2"/>
</dbReference>
<feature type="transmembrane region" description="Helical" evidence="7">
    <location>
        <begin position="117"/>
        <end position="137"/>
    </location>
</feature>
<keyword evidence="3" id="KW-0813">Transport</keyword>
<reference evidence="8 9" key="1">
    <citation type="submission" date="2018-05" db="EMBL/GenBank/DDBJ databases">
        <title>Streptomyces venezuelae.</title>
        <authorList>
            <person name="Kim W."/>
            <person name="Lee N."/>
            <person name="Cho B.-K."/>
        </authorList>
    </citation>
    <scope>NUCLEOTIDE SEQUENCE [LARGE SCALE GENOMIC DNA]</scope>
    <source>
        <strain evidence="8 9">ATCC 21782</strain>
    </source>
</reference>
<evidence type="ECO:0000256" key="1">
    <source>
        <dbReference type="ARBA" id="ARBA00004141"/>
    </source>
</evidence>
<feature type="transmembrane region" description="Helical" evidence="7">
    <location>
        <begin position="92"/>
        <end position="111"/>
    </location>
</feature>
<evidence type="ECO:0000256" key="4">
    <source>
        <dbReference type="ARBA" id="ARBA00022692"/>
    </source>
</evidence>
<feature type="transmembrane region" description="Helical" evidence="7">
    <location>
        <begin position="328"/>
        <end position="347"/>
    </location>
</feature>
<dbReference type="GO" id="GO:0042907">
    <property type="term" value="F:xanthine transmembrane transporter activity"/>
    <property type="evidence" value="ECO:0007669"/>
    <property type="project" value="TreeGrafter"/>
</dbReference>
<keyword evidence="5 7" id="KW-1133">Transmembrane helix</keyword>
<dbReference type="EMBL" id="CP029190">
    <property type="protein sequence ID" value="QES47802.1"/>
    <property type="molecule type" value="Genomic_DNA"/>
</dbReference>
<organism evidence="8 9">
    <name type="scientific">Streptomyces venezuelae</name>
    <dbReference type="NCBI Taxonomy" id="54571"/>
    <lineage>
        <taxon>Bacteria</taxon>
        <taxon>Bacillati</taxon>
        <taxon>Actinomycetota</taxon>
        <taxon>Actinomycetes</taxon>
        <taxon>Kitasatosporales</taxon>
        <taxon>Streptomycetaceae</taxon>
        <taxon>Streptomyces</taxon>
    </lineage>
</organism>
<dbReference type="NCBIfam" id="NF037981">
    <property type="entry name" value="NCS2_1"/>
    <property type="match status" value="1"/>
</dbReference>
<feature type="transmembrane region" description="Helical" evidence="7">
    <location>
        <begin position="180"/>
        <end position="198"/>
    </location>
</feature>
<evidence type="ECO:0000256" key="7">
    <source>
        <dbReference type="SAM" id="Phobius"/>
    </source>
</evidence>
<feature type="transmembrane region" description="Helical" evidence="7">
    <location>
        <begin position="389"/>
        <end position="411"/>
    </location>
</feature>
<evidence type="ECO:0000256" key="5">
    <source>
        <dbReference type="ARBA" id="ARBA00022989"/>
    </source>
</evidence>
<accession>A0A5P2CY29</accession>
<dbReference type="Pfam" id="PF00860">
    <property type="entry name" value="Xan_ur_permease"/>
    <property type="match status" value="1"/>
</dbReference>
<dbReference type="PANTHER" id="PTHR42810:SF4">
    <property type="entry name" value="URIC ACID TRANSPORTER UACT"/>
    <property type="match status" value="1"/>
</dbReference>
<dbReference type="PANTHER" id="PTHR42810">
    <property type="entry name" value="PURINE PERMEASE C1399.01C-RELATED"/>
    <property type="match status" value="1"/>
</dbReference>
<keyword evidence="4 7" id="KW-0812">Transmembrane</keyword>
<evidence type="ECO:0000256" key="2">
    <source>
        <dbReference type="ARBA" id="ARBA00008821"/>
    </source>
</evidence>
<dbReference type="AlphaFoldDB" id="A0A5P2CY29"/>
<dbReference type="OrthoDB" id="9805749at2"/>
<name>A0A5P2CY29_STRVZ</name>
<comment type="similarity">
    <text evidence="2">Belongs to the nucleobase:cation symporter-2 (NCS2) (TC 2.A.40) family.</text>
</comment>
<evidence type="ECO:0000256" key="6">
    <source>
        <dbReference type="ARBA" id="ARBA00023136"/>
    </source>
</evidence>
<feature type="transmembrane region" description="Helical" evidence="7">
    <location>
        <begin position="246"/>
        <end position="264"/>
    </location>
</feature>
<evidence type="ECO:0000313" key="9">
    <source>
        <dbReference type="Proteomes" id="UP000325211"/>
    </source>
</evidence>
<sequence length="446" mass="44473">MSTSAETTPAASGAPAAVHPVDERLPLLRLAPLSAQHVLAMIAAPVSTAFLTSDALGLSGERTASLLSATLVLCGIGALLQSFGRFRVGARLPFVMLPGGAATAIFLQVAAEHGAATASGAVLLAAALLLAVLPLYARIVRLFPPLVMGVTVLLIGVAMVRVAAQLIVGPGGGRPAAPSAVALAGLTVACTLAAYLLLRGVWRQTAVLIGMAAGTAIAAATGLGAFTPAQGSGLALPHPFPYGTPHFDVLAALPLLIFSLASLAEATGQTVLNSETVGRTPEPGRDVPRVVRADAVVSLLGGMFGTSLLVTSSENIGIGKLTGVRSRFVTAGAGALLIAAGLLAPVSRVLAGIPAPVVAGSALVVYAVIAVMGVEMLRRVDLGNGTNSMVVAVALAAGLLPVVSPGLYGAFPGWVRTVLGSGVVAGTLTAVVLNAVFRRARGSHTP</sequence>
<comment type="subcellular location">
    <subcellularLocation>
        <location evidence="1">Membrane</location>
        <topology evidence="1">Multi-pass membrane protein</topology>
    </subcellularLocation>
</comment>
<evidence type="ECO:0000256" key="3">
    <source>
        <dbReference type="ARBA" id="ARBA00022448"/>
    </source>
</evidence>
<dbReference type="Proteomes" id="UP000325211">
    <property type="component" value="Chromosome"/>
</dbReference>
<feature type="transmembrane region" description="Helical" evidence="7">
    <location>
        <begin position="417"/>
        <end position="437"/>
    </location>
</feature>
<keyword evidence="6 7" id="KW-0472">Membrane</keyword>
<feature type="transmembrane region" description="Helical" evidence="7">
    <location>
        <begin position="353"/>
        <end position="377"/>
    </location>
</feature>
<gene>
    <name evidence="8" type="ORF">DEJ50_08250</name>
</gene>
<dbReference type="GO" id="GO:0005886">
    <property type="term" value="C:plasma membrane"/>
    <property type="evidence" value="ECO:0007669"/>
    <property type="project" value="TreeGrafter"/>
</dbReference>
<feature type="transmembrane region" description="Helical" evidence="7">
    <location>
        <begin position="205"/>
        <end position="226"/>
    </location>
</feature>
<protein>
    <submittedName>
        <fullName evidence="8">Permease</fullName>
    </submittedName>
</protein>
<dbReference type="RefSeq" id="WP_150206921.1">
    <property type="nucleotide sequence ID" value="NZ_CP029190.1"/>
</dbReference>
<evidence type="ECO:0000313" key="8">
    <source>
        <dbReference type="EMBL" id="QES47802.1"/>
    </source>
</evidence>